<dbReference type="AlphaFoldDB" id="A0A401TT07"/>
<reference evidence="2 3" key="1">
    <citation type="journal article" date="2018" name="Nat. Ecol. Evol.">
        <title>Shark genomes provide insights into elasmobranch evolution and the origin of vertebrates.</title>
        <authorList>
            <person name="Hara Y"/>
            <person name="Yamaguchi K"/>
            <person name="Onimaru K"/>
            <person name="Kadota M"/>
            <person name="Koyanagi M"/>
            <person name="Keeley SD"/>
            <person name="Tatsumi K"/>
            <person name="Tanaka K"/>
            <person name="Motone F"/>
            <person name="Kageyama Y"/>
            <person name="Nozu R"/>
            <person name="Adachi N"/>
            <person name="Nishimura O"/>
            <person name="Nakagawa R"/>
            <person name="Tanegashima C"/>
            <person name="Kiyatake I"/>
            <person name="Matsumoto R"/>
            <person name="Murakumo K"/>
            <person name="Nishida K"/>
            <person name="Terakita A"/>
            <person name="Kuratani S"/>
            <person name="Sato K"/>
            <person name="Hyodo S Kuraku.S."/>
        </authorList>
    </citation>
    <scope>NUCLEOTIDE SEQUENCE [LARGE SCALE GENOMIC DNA]</scope>
</reference>
<feature type="compositionally biased region" description="Basic and acidic residues" evidence="1">
    <location>
        <begin position="89"/>
        <end position="128"/>
    </location>
</feature>
<dbReference type="EMBL" id="BEZZ01163542">
    <property type="protein sequence ID" value="GCC45770.1"/>
    <property type="molecule type" value="Genomic_DNA"/>
</dbReference>
<evidence type="ECO:0000256" key="1">
    <source>
        <dbReference type="SAM" id="MobiDB-lite"/>
    </source>
</evidence>
<accession>A0A401TT07</accession>
<feature type="compositionally biased region" description="Basic residues" evidence="1">
    <location>
        <begin position="59"/>
        <end position="68"/>
    </location>
</feature>
<feature type="compositionally biased region" description="Basic residues" evidence="1">
    <location>
        <begin position="257"/>
        <end position="270"/>
    </location>
</feature>
<feature type="compositionally biased region" description="Basic and acidic residues" evidence="1">
    <location>
        <begin position="166"/>
        <end position="182"/>
    </location>
</feature>
<proteinExistence type="predicted"/>
<comment type="caution">
    <text evidence="2">The sequence shown here is derived from an EMBL/GenBank/DDBJ whole genome shotgun (WGS) entry which is preliminary data.</text>
</comment>
<dbReference type="OMA" id="MTSAWIT"/>
<evidence type="ECO:0000313" key="3">
    <source>
        <dbReference type="Proteomes" id="UP000287033"/>
    </source>
</evidence>
<protein>
    <submittedName>
        <fullName evidence="2">Uncharacterized protein</fullName>
    </submittedName>
</protein>
<name>A0A401TT07_CHIPU</name>
<feature type="compositionally biased region" description="Basic and acidic residues" evidence="1">
    <location>
        <begin position="138"/>
        <end position="159"/>
    </location>
</feature>
<feature type="compositionally biased region" description="Basic and acidic residues" evidence="1">
    <location>
        <begin position="219"/>
        <end position="245"/>
    </location>
</feature>
<dbReference type="Proteomes" id="UP000287033">
    <property type="component" value="Unassembled WGS sequence"/>
</dbReference>
<evidence type="ECO:0000313" key="2">
    <source>
        <dbReference type="EMBL" id="GCC45770.1"/>
    </source>
</evidence>
<feature type="compositionally biased region" description="Basic and acidic residues" evidence="1">
    <location>
        <begin position="7"/>
        <end position="17"/>
    </location>
</feature>
<gene>
    <name evidence="2" type="ORF">chiPu_0029690</name>
</gene>
<sequence length="270" mass="30149">QAQHRVPAREDHQRHGGDALSRGEAFVPAAGIEQRQERAADAGEEATDHGGAQPDQKHRMAHRTRRVRALAGGADQQAPARGPECPVQQRRDRDADQEQHVDAQRRAELRDVAPPAEIDRRQPCRGRLDQWLAEEERESGAEQHQRDADRDVVDARQRADPGMQRAEQRAGDAGREHAEPWRAGEIGDAIGAQRAHHQRALETEIDAAGSLGDALAEADEQKRRRDADGAAEHSERDGPEPERCVRHVRTFPSGSRSVRKARRSPVRTRR</sequence>
<organism evidence="2 3">
    <name type="scientific">Chiloscyllium punctatum</name>
    <name type="common">Brownbanded bambooshark</name>
    <name type="synonym">Hemiscyllium punctatum</name>
    <dbReference type="NCBI Taxonomy" id="137246"/>
    <lineage>
        <taxon>Eukaryota</taxon>
        <taxon>Metazoa</taxon>
        <taxon>Chordata</taxon>
        <taxon>Craniata</taxon>
        <taxon>Vertebrata</taxon>
        <taxon>Chondrichthyes</taxon>
        <taxon>Elasmobranchii</taxon>
        <taxon>Galeomorphii</taxon>
        <taxon>Galeoidea</taxon>
        <taxon>Orectolobiformes</taxon>
        <taxon>Hemiscylliidae</taxon>
        <taxon>Chiloscyllium</taxon>
    </lineage>
</organism>
<keyword evidence="3" id="KW-1185">Reference proteome</keyword>
<feature type="region of interest" description="Disordered" evidence="1">
    <location>
        <begin position="1"/>
        <end position="270"/>
    </location>
</feature>
<feature type="non-terminal residue" evidence="2">
    <location>
        <position position="1"/>
    </location>
</feature>